<dbReference type="Pfam" id="PF20789">
    <property type="entry name" value="4HBT_3C"/>
    <property type="match status" value="1"/>
</dbReference>
<keyword evidence="4" id="KW-1185">Reference proteome</keyword>
<comment type="caution">
    <text evidence="3">The sequence shown here is derived from an EMBL/GenBank/DDBJ whole genome shotgun (WGS) entry which is preliminary data.</text>
</comment>
<accession>A0AAV9PND3</accession>
<dbReference type="InterPro" id="IPR049449">
    <property type="entry name" value="TesB_ACOT8-like_N"/>
</dbReference>
<feature type="domain" description="Acyl-CoA thioesterase-like C-terminal" evidence="2">
    <location>
        <begin position="166"/>
        <end position="312"/>
    </location>
</feature>
<dbReference type="InterPro" id="IPR049450">
    <property type="entry name" value="ACOT8-like_C"/>
</dbReference>
<organism evidence="3 4">
    <name type="scientific">Saxophila tyrrhenica</name>
    <dbReference type="NCBI Taxonomy" id="1690608"/>
    <lineage>
        <taxon>Eukaryota</taxon>
        <taxon>Fungi</taxon>
        <taxon>Dikarya</taxon>
        <taxon>Ascomycota</taxon>
        <taxon>Pezizomycotina</taxon>
        <taxon>Dothideomycetes</taxon>
        <taxon>Dothideomycetidae</taxon>
        <taxon>Mycosphaerellales</taxon>
        <taxon>Extremaceae</taxon>
        <taxon>Saxophila</taxon>
    </lineage>
</organism>
<dbReference type="GeneID" id="89922724"/>
<dbReference type="Gene3D" id="2.40.160.210">
    <property type="entry name" value="Acyl-CoA thioesterase, double hotdog domain"/>
    <property type="match status" value="2"/>
</dbReference>
<protein>
    <recommendedName>
        <fullName evidence="5">Thioesterase-like superfamily-domain-containing protein</fullName>
    </recommendedName>
</protein>
<dbReference type="RefSeq" id="XP_064662965.1">
    <property type="nucleotide sequence ID" value="XM_064798638.1"/>
</dbReference>
<dbReference type="InterPro" id="IPR042171">
    <property type="entry name" value="Acyl-CoA_hotdog"/>
</dbReference>
<gene>
    <name evidence="3" type="ORF">LTR77_001376</name>
</gene>
<evidence type="ECO:0008006" key="5">
    <source>
        <dbReference type="Google" id="ProtNLM"/>
    </source>
</evidence>
<name>A0AAV9PND3_9PEZI</name>
<evidence type="ECO:0000259" key="1">
    <source>
        <dbReference type="Pfam" id="PF13622"/>
    </source>
</evidence>
<dbReference type="SUPFAM" id="SSF54637">
    <property type="entry name" value="Thioesterase/thiol ester dehydrase-isomerase"/>
    <property type="match status" value="2"/>
</dbReference>
<reference evidence="3 4" key="1">
    <citation type="submission" date="2023-08" db="EMBL/GenBank/DDBJ databases">
        <title>Black Yeasts Isolated from many extreme environments.</title>
        <authorList>
            <person name="Coleine C."/>
            <person name="Stajich J.E."/>
            <person name="Selbmann L."/>
        </authorList>
    </citation>
    <scope>NUCLEOTIDE SEQUENCE [LARGE SCALE GENOMIC DNA]</scope>
    <source>
        <strain evidence="3 4">CCFEE 5935</strain>
    </source>
</reference>
<dbReference type="InterPro" id="IPR029069">
    <property type="entry name" value="HotDog_dom_sf"/>
</dbReference>
<dbReference type="PANTHER" id="PTHR38110:SF1">
    <property type="entry name" value="THIOESTERASE DOMAIN-CONTAINING PROTEIN"/>
    <property type="match status" value="1"/>
</dbReference>
<dbReference type="EMBL" id="JAVRRT010000002">
    <property type="protein sequence ID" value="KAK5174296.1"/>
    <property type="molecule type" value="Genomic_DNA"/>
</dbReference>
<proteinExistence type="predicted"/>
<feature type="domain" description="Acyl-CoA thioesterase-like N-terminal HotDog" evidence="1">
    <location>
        <begin position="36"/>
        <end position="115"/>
    </location>
</feature>
<evidence type="ECO:0000259" key="2">
    <source>
        <dbReference type="Pfam" id="PF20789"/>
    </source>
</evidence>
<sequence>MAVPYSTAFAPTQRSSHEYVIKIHADYSYGLDVLAAAHGASMISLLWESVALHCRTTLAKHQQPDTLSCYVQFLRPAAVGQALISLQDVQLSKTTSTLHATLHQSNKDRVVAYFTIFNRLTTKGMSLPTPYTPSPPIPPISFPLLRAGHDPLWTNFHRPYDISPNTRFLSNFHIAVERTAHADKRTMQSYLGWAHPHSRWTTASLGVACDLFLPASENFFDSYRSAQGMADEAVSVETSGHKGTSVPWTRPYWYLTLNVSIEVKRALPEEGVEWLFIRMRTKEVVEGKIDVSGEVWDAEGRLVAVTQQLWVVVEVPNGVVGMQRGVVGRGSKI</sequence>
<dbReference type="Proteomes" id="UP001337655">
    <property type="component" value="Unassembled WGS sequence"/>
</dbReference>
<evidence type="ECO:0000313" key="4">
    <source>
        <dbReference type="Proteomes" id="UP001337655"/>
    </source>
</evidence>
<evidence type="ECO:0000313" key="3">
    <source>
        <dbReference type="EMBL" id="KAK5174296.1"/>
    </source>
</evidence>
<dbReference type="AlphaFoldDB" id="A0AAV9PND3"/>
<dbReference type="InterPro" id="IPR052389">
    <property type="entry name" value="Sec_Metab_Biosynth-Assoc"/>
</dbReference>
<dbReference type="PANTHER" id="PTHR38110">
    <property type="entry name" value="CHROMOSOME 23, WHOLE GENOME SHOTGUN SEQUENCE"/>
    <property type="match status" value="1"/>
</dbReference>
<dbReference type="Pfam" id="PF13622">
    <property type="entry name" value="4HBT_3"/>
    <property type="match status" value="1"/>
</dbReference>